<name>A0A1G6R8P3_9GAMM</name>
<protein>
    <submittedName>
        <fullName evidence="1">Putative lipoprotein</fullName>
    </submittedName>
</protein>
<proteinExistence type="predicted"/>
<keyword evidence="2" id="KW-1185">Reference proteome</keyword>
<dbReference type="RefSeq" id="WP_017677783.1">
    <property type="nucleotide sequence ID" value="NZ_FMZQ01000009.1"/>
</dbReference>
<evidence type="ECO:0000313" key="1">
    <source>
        <dbReference type="EMBL" id="SDD00783.1"/>
    </source>
</evidence>
<evidence type="ECO:0000313" key="2">
    <source>
        <dbReference type="Proteomes" id="UP000199467"/>
    </source>
</evidence>
<accession>A0A1G6R8P3</accession>
<dbReference type="GeneID" id="83640695"/>
<dbReference type="PROSITE" id="PS51257">
    <property type="entry name" value="PROKAR_LIPOPROTEIN"/>
    <property type="match status" value="1"/>
</dbReference>
<dbReference type="Proteomes" id="UP000199467">
    <property type="component" value="Unassembled WGS sequence"/>
</dbReference>
<organism evidence="1 2">
    <name type="scientific">Ectopseudomonas chengduensis</name>
    <dbReference type="NCBI Taxonomy" id="489632"/>
    <lineage>
        <taxon>Bacteria</taxon>
        <taxon>Pseudomonadati</taxon>
        <taxon>Pseudomonadota</taxon>
        <taxon>Gammaproteobacteria</taxon>
        <taxon>Pseudomonadales</taxon>
        <taxon>Pseudomonadaceae</taxon>
        <taxon>Ectopseudomonas</taxon>
    </lineage>
</organism>
<dbReference type="EMBL" id="FMZQ01000009">
    <property type="protein sequence ID" value="SDD00783.1"/>
    <property type="molecule type" value="Genomic_DNA"/>
</dbReference>
<reference evidence="2" key="1">
    <citation type="submission" date="2016-10" db="EMBL/GenBank/DDBJ databases">
        <authorList>
            <person name="Varghese N."/>
            <person name="Submissions S."/>
        </authorList>
    </citation>
    <scope>NUCLEOTIDE SEQUENCE [LARGE SCALE GENOMIC DNA]</scope>
    <source>
        <strain evidence="2">DSM 26382</strain>
    </source>
</reference>
<gene>
    <name evidence="1" type="ORF">SAMN05216576_109110</name>
</gene>
<keyword evidence="1" id="KW-0449">Lipoprotein</keyword>
<dbReference type="AlphaFoldDB" id="A0A1G6R8P3"/>
<sequence length="223" mass="24228">MSITRSLLTSVALLPLLAACQVYTGKPEGPPPATRLQGQVQVENGQLVLTPCQEQRRFVLIDGGSTSIEREVMQLGSDGQASLFADLAGRLGGSQGKGNDGRFEVSQIYRLQGEGHGCDDLNFKRLALRASGNEPFWQLEVGSKGLVLNRPEQEPLALPYLEEQLPDGRLNFSSEANGQRLDLWVAPQRCVDSMSGTVNHLSAELRLDGQVLRGCAHFGAMRN</sequence>